<name>A0AA39U1X2_9PEZI</name>
<evidence type="ECO:0000313" key="2">
    <source>
        <dbReference type="EMBL" id="KAK0610713.1"/>
    </source>
</evidence>
<feature type="compositionally biased region" description="Low complexity" evidence="1">
    <location>
        <begin position="187"/>
        <end position="198"/>
    </location>
</feature>
<feature type="compositionally biased region" description="Pro residues" evidence="1">
    <location>
        <begin position="25"/>
        <end position="34"/>
    </location>
</feature>
<evidence type="ECO:0000256" key="1">
    <source>
        <dbReference type="SAM" id="MobiDB-lite"/>
    </source>
</evidence>
<dbReference type="AlphaFoldDB" id="A0AA39U1X2"/>
<gene>
    <name evidence="2" type="ORF">B0T17DRAFT_545325</name>
</gene>
<feature type="region of interest" description="Disordered" evidence="1">
    <location>
        <begin position="182"/>
        <end position="218"/>
    </location>
</feature>
<sequence>MVGADWPAPSDAPSRHVPYKSHPPQVYPLPPTLPPTSTTFAVPSQDAPKLSPKVPNVQEASRPDPCSPLQLFWRPSHHLSPLKRLSSFSLPVNCHIPVARSLTLERLFISVPPTSFSPYITSSSSYPMARSRLTPSSQRHKKKKSPTKRVMFEKRVSFASTPSVYIIPARQSTPRVMFVPDPPAWTPPSSSRRQTPSPLDQCRDQTQFPPTTTPEHPYISASIGRTLPSLAYLSPPPEVRYDYLPSPPSTPVISRLPTPDFDSPIKDARFCGCCPPAKKCAVAMSKMELQRECSSDPLSRSPCIYRGGMFHIPI</sequence>
<protein>
    <submittedName>
        <fullName evidence="2">Uncharacterized protein</fullName>
    </submittedName>
</protein>
<organism evidence="2 3">
    <name type="scientific">Bombardia bombarda</name>
    <dbReference type="NCBI Taxonomy" id="252184"/>
    <lineage>
        <taxon>Eukaryota</taxon>
        <taxon>Fungi</taxon>
        <taxon>Dikarya</taxon>
        <taxon>Ascomycota</taxon>
        <taxon>Pezizomycotina</taxon>
        <taxon>Sordariomycetes</taxon>
        <taxon>Sordariomycetidae</taxon>
        <taxon>Sordariales</taxon>
        <taxon>Lasiosphaeriaceae</taxon>
        <taxon>Bombardia</taxon>
    </lineage>
</organism>
<proteinExistence type="predicted"/>
<accession>A0AA39U1X2</accession>
<comment type="caution">
    <text evidence="2">The sequence shown here is derived from an EMBL/GenBank/DDBJ whole genome shotgun (WGS) entry which is preliminary data.</text>
</comment>
<keyword evidence="3" id="KW-1185">Reference proteome</keyword>
<feature type="compositionally biased region" description="Basic residues" evidence="1">
    <location>
        <begin position="138"/>
        <end position="147"/>
    </location>
</feature>
<feature type="region of interest" description="Disordered" evidence="1">
    <location>
        <begin position="123"/>
        <end position="148"/>
    </location>
</feature>
<feature type="region of interest" description="Disordered" evidence="1">
    <location>
        <begin position="1"/>
        <end position="62"/>
    </location>
</feature>
<reference evidence="2" key="1">
    <citation type="submission" date="2023-06" db="EMBL/GenBank/DDBJ databases">
        <title>Genome-scale phylogeny and comparative genomics of the fungal order Sordariales.</title>
        <authorList>
            <consortium name="Lawrence Berkeley National Laboratory"/>
            <person name="Hensen N."/>
            <person name="Bonometti L."/>
            <person name="Westerberg I."/>
            <person name="Brannstrom I.O."/>
            <person name="Guillou S."/>
            <person name="Cros-Aarteil S."/>
            <person name="Calhoun S."/>
            <person name="Haridas S."/>
            <person name="Kuo A."/>
            <person name="Mondo S."/>
            <person name="Pangilinan J."/>
            <person name="Riley R."/>
            <person name="LaButti K."/>
            <person name="Andreopoulos B."/>
            <person name="Lipzen A."/>
            <person name="Chen C."/>
            <person name="Yanf M."/>
            <person name="Daum C."/>
            <person name="Ng V."/>
            <person name="Clum A."/>
            <person name="Steindorff A."/>
            <person name="Ohm R."/>
            <person name="Martin F."/>
            <person name="Silar P."/>
            <person name="Natvig D."/>
            <person name="Lalanne C."/>
            <person name="Gautier V."/>
            <person name="Ament-velasquez S.L."/>
            <person name="Kruys A."/>
            <person name="Hutchinson M.I."/>
            <person name="Powell A.J."/>
            <person name="Barry K."/>
            <person name="Miller A.N."/>
            <person name="Grigoriev I.V."/>
            <person name="Debuchy R."/>
            <person name="Gladieux P."/>
            <person name="Thoren M.H."/>
            <person name="Johannesson H."/>
        </authorList>
    </citation>
    <scope>NUCLEOTIDE SEQUENCE</scope>
    <source>
        <strain evidence="2">SMH3391-2</strain>
    </source>
</reference>
<dbReference type="Proteomes" id="UP001174934">
    <property type="component" value="Unassembled WGS sequence"/>
</dbReference>
<feature type="compositionally biased region" description="Polar residues" evidence="1">
    <location>
        <begin position="204"/>
        <end position="214"/>
    </location>
</feature>
<evidence type="ECO:0000313" key="3">
    <source>
        <dbReference type="Proteomes" id="UP001174934"/>
    </source>
</evidence>
<dbReference type="EMBL" id="JAULSR010000010">
    <property type="protein sequence ID" value="KAK0610713.1"/>
    <property type="molecule type" value="Genomic_DNA"/>
</dbReference>